<dbReference type="PANTHER" id="PTHR43280:SF28">
    <property type="entry name" value="HTH-TYPE TRANSCRIPTIONAL ACTIVATOR RHAS"/>
    <property type="match status" value="1"/>
</dbReference>
<keyword evidence="3" id="KW-0804">Transcription</keyword>
<dbReference type="SUPFAM" id="SSF52172">
    <property type="entry name" value="CheY-like"/>
    <property type="match status" value="1"/>
</dbReference>
<keyword evidence="4" id="KW-0597">Phosphoprotein</keyword>
<evidence type="ECO:0000259" key="5">
    <source>
        <dbReference type="PROSITE" id="PS01124"/>
    </source>
</evidence>
<feature type="modified residue" description="4-aspartylphosphate" evidence="4">
    <location>
        <position position="55"/>
    </location>
</feature>
<dbReference type="PRINTS" id="PR00032">
    <property type="entry name" value="HTHARAC"/>
</dbReference>
<dbReference type="GO" id="GO:0000160">
    <property type="term" value="P:phosphorelay signal transduction system"/>
    <property type="evidence" value="ECO:0007669"/>
    <property type="project" value="InterPro"/>
</dbReference>
<dbReference type="InterPro" id="IPR018062">
    <property type="entry name" value="HTH_AraC-typ_CS"/>
</dbReference>
<proteinExistence type="predicted"/>
<evidence type="ECO:0000259" key="6">
    <source>
        <dbReference type="PROSITE" id="PS50110"/>
    </source>
</evidence>
<dbReference type="InterPro" id="IPR018060">
    <property type="entry name" value="HTH_AraC"/>
</dbReference>
<dbReference type="InterPro" id="IPR001789">
    <property type="entry name" value="Sig_transdc_resp-reg_receiver"/>
</dbReference>
<dbReference type="CDD" id="cd17536">
    <property type="entry name" value="REC_YesN-like"/>
    <property type="match status" value="1"/>
</dbReference>
<dbReference type="GO" id="GO:0043565">
    <property type="term" value="F:sequence-specific DNA binding"/>
    <property type="evidence" value="ECO:0007669"/>
    <property type="project" value="InterPro"/>
</dbReference>
<dbReference type="Pfam" id="PF12833">
    <property type="entry name" value="HTH_18"/>
    <property type="match status" value="1"/>
</dbReference>
<name>A0A3S9V5J6_9BACL</name>
<accession>A0A3S9V5J6</accession>
<dbReference type="EMBL" id="CP034346">
    <property type="protein sequence ID" value="AZS17816.1"/>
    <property type="molecule type" value="Genomic_DNA"/>
</dbReference>
<dbReference type="PROSITE" id="PS00041">
    <property type="entry name" value="HTH_ARAC_FAMILY_1"/>
    <property type="match status" value="1"/>
</dbReference>
<dbReference type="OrthoDB" id="9788446at2"/>
<evidence type="ECO:0000313" key="7">
    <source>
        <dbReference type="EMBL" id="AZS17816.1"/>
    </source>
</evidence>
<evidence type="ECO:0000313" key="8">
    <source>
        <dbReference type="Proteomes" id="UP000270678"/>
    </source>
</evidence>
<dbReference type="InterPro" id="IPR020449">
    <property type="entry name" value="Tscrpt_reg_AraC-type_HTH"/>
</dbReference>
<dbReference type="GO" id="GO:0003700">
    <property type="term" value="F:DNA-binding transcription factor activity"/>
    <property type="evidence" value="ECO:0007669"/>
    <property type="project" value="InterPro"/>
</dbReference>
<feature type="domain" description="HTH araC/xylS-type" evidence="5">
    <location>
        <begin position="155"/>
        <end position="253"/>
    </location>
</feature>
<keyword evidence="8" id="KW-1185">Reference proteome</keyword>
<dbReference type="SMART" id="SM00448">
    <property type="entry name" value="REC"/>
    <property type="match status" value="1"/>
</dbReference>
<evidence type="ECO:0000256" key="4">
    <source>
        <dbReference type="PROSITE-ProRule" id="PRU00169"/>
    </source>
</evidence>
<dbReference type="Gene3D" id="3.40.50.2300">
    <property type="match status" value="1"/>
</dbReference>
<dbReference type="AlphaFoldDB" id="A0A3S9V5J6"/>
<evidence type="ECO:0000256" key="3">
    <source>
        <dbReference type="ARBA" id="ARBA00023163"/>
    </source>
</evidence>
<dbReference type="Gene3D" id="1.10.10.60">
    <property type="entry name" value="Homeodomain-like"/>
    <property type="match status" value="2"/>
</dbReference>
<feature type="domain" description="Response regulatory" evidence="6">
    <location>
        <begin position="3"/>
        <end position="120"/>
    </location>
</feature>
<dbReference type="Pfam" id="PF00072">
    <property type="entry name" value="Response_reg"/>
    <property type="match status" value="1"/>
</dbReference>
<organism evidence="7 8">
    <name type="scientific">Paenibacillus lutimineralis</name>
    <dbReference type="NCBI Taxonomy" id="2707005"/>
    <lineage>
        <taxon>Bacteria</taxon>
        <taxon>Bacillati</taxon>
        <taxon>Bacillota</taxon>
        <taxon>Bacilli</taxon>
        <taxon>Bacillales</taxon>
        <taxon>Paenibacillaceae</taxon>
        <taxon>Paenibacillus</taxon>
    </lineage>
</organism>
<protein>
    <submittedName>
        <fullName evidence="7">Response regulator</fullName>
    </submittedName>
</protein>
<dbReference type="PROSITE" id="PS01124">
    <property type="entry name" value="HTH_ARAC_FAMILY_2"/>
    <property type="match status" value="1"/>
</dbReference>
<dbReference type="InterPro" id="IPR011006">
    <property type="entry name" value="CheY-like_superfamily"/>
</dbReference>
<dbReference type="SUPFAM" id="SSF46689">
    <property type="entry name" value="Homeodomain-like"/>
    <property type="match status" value="2"/>
</dbReference>
<dbReference type="RefSeq" id="WP_127003726.1">
    <property type="nucleotide sequence ID" value="NZ_CP034346.1"/>
</dbReference>
<dbReference type="KEGG" id="plut:EI981_27530"/>
<evidence type="ECO:0000256" key="2">
    <source>
        <dbReference type="ARBA" id="ARBA00023125"/>
    </source>
</evidence>
<evidence type="ECO:0000256" key="1">
    <source>
        <dbReference type="ARBA" id="ARBA00023015"/>
    </source>
</evidence>
<gene>
    <name evidence="7" type="ORF">EI981_27530</name>
</gene>
<dbReference type="PROSITE" id="PS50110">
    <property type="entry name" value="RESPONSE_REGULATORY"/>
    <property type="match status" value="1"/>
</dbReference>
<keyword evidence="2" id="KW-0238">DNA-binding</keyword>
<dbReference type="Proteomes" id="UP000270678">
    <property type="component" value="Chromosome"/>
</dbReference>
<dbReference type="PANTHER" id="PTHR43280">
    <property type="entry name" value="ARAC-FAMILY TRANSCRIPTIONAL REGULATOR"/>
    <property type="match status" value="1"/>
</dbReference>
<keyword evidence="1" id="KW-0805">Transcription regulation</keyword>
<dbReference type="InterPro" id="IPR009057">
    <property type="entry name" value="Homeodomain-like_sf"/>
</dbReference>
<reference evidence="8" key="1">
    <citation type="submission" date="2018-12" db="EMBL/GenBank/DDBJ databases">
        <title>Complete genome sequence of Paenibacillus sp. MBLB1234.</title>
        <authorList>
            <person name="Nam Y.-D."/>
            <person name="Kang J."/>
            <person name="Chung W.-H."/>
            <person name="Park Y.S."/>
        </authorList>
    </citation>
    <scope>NUCLEOTIDE SEQUENCE [LARGE SCALE GENOMIC DNA]</scope>
    <source>
        <strain evidence="8">MBLB1234</strain>
    </source>
</reference>
<dbReference type="SMART" id="SM00342">
    <property type="entry name" value="HTH_ARAC"/>
    <property type="match status" value="1"/>
</dbReference>
<sequence length="259" mass="30100">MKTILIVDDEPRTRQGIKRTLEAWSPGHYQFEAFASAQEAMDWLESNEAILLITDIRMPEINGLRLIEEISEKHPALFVIVISGYSEFEYARTALQYGVIDYLLKPIDKNKLTHAVEVALERNDQKQRIERMEKIVDTRLMSTSDGNNQYSEPVREAINYIETHLEEPISLRELAEVSHMNANYFSVLFKEHTGLTFSDYLTRRRVQRAKELIVGTTLSVNEISERVGYQTAKYFIKVFRKLEGMSPGQYRQQMNESNN</sequence>